<accession>A0A4Y8UPD3</accession>
<evidence type="ECO:0000313" key="3">
    <source>
        <dbReference type="EMBL" id="TFH69133.1"/>
    </source>
</evidence>
<dbReference type="OrthoDB" id="9796789at2"/>
<dbReference type="InterPro" id="IPR013783">
    <property type="entry name" value="Ig-like_fold"/>
</dbReference>
<dbReference type="EMBL" id="SPIA01000001">
    <property type="protein sequence ID" value="TFH69133.1"/>
    <property type="molecule type" value="Genomic_DNA"/>
</dbReference>
<feature type="domain" description="Bacterial Ig-like" evidence="1">
    <location>
        <begin position="3105"/>
        <end position="3194"/>
    </location>
</feature>
<gene>
    <name evidence="3" type="ORF">E3W66_04160</name>
</gene>
<dbReference type="InterPro" id="IPR044048">
    <property type="entry name" value="Big_12"/>
</dbReference>
<proteinExistence type="predicted"/>
<sequence>MQLARHDVILAAAEHRELSDKAAQAALLGGRFWLPVGVAESGLWVEPALARSGDDLLLQIVSGELRIEGFFAHPDNQFWLLAVNQQGALLARALANSHNGTVLVSADANSVSLTAELQQTLEHTGLALVQSGELPPELWRYLGAPESDQEIAWWQKSYVYLPAAASLGLGYYTYQNSDDATVRVDVAAISELIAADHRLQLSLYSVSGELLQEPLPLAADGSSSLTLPRQEGWLVCAVTVEAGQQGTERGDMALIGGGQPLRGTLYAACPISAADSELTVTVSFVSTLAYELALARSGDAELAEQLPTAYEQIAQLFTLELLERSALQSEQSAADSTQLPAEPQRYLALEQVLAQAALSSELDLNAFYLQLLVDLQQVDDQLLLSRSAVEQLIGAADRLELNSHYWLSLAIDHHPPQLTLQMEQPSEPTWQQHGSFLLTADEPITGLAIADFDTRGGTLTELVQLSQQQWQLLFAVEPGYSGEVEIALRPAVVVDRAGNANLLTASASADADNRPPTITAVALSSDNGYSSQHATLGDQLIVEFAVSESLLALPQITLLGITGTAQALGDNRYRWSTPVTAAMPDGVLSYSIALTDSAGNSTAWTSDGNQPTVVIDQTAPSQLWLNPAISADSGVDTEDDHTNIAEQQLLGSLSQPLAEGERVQLNVAGQWRDITAAVSQQAINYALKLSAGDNAVALRVIDAAGNVSAESHYSALLDQQRPEVTSVQLLSSNALPGVAGIGDRLTLTVVSNEAIVVPQSVTLAGLAGEITPLGENGFTATVIVTAAALQGPVQFNLVLADIAGNLSAAVTQQAVAAIEVDSLAPTALIQEISLSNDTGSSASDGITTASDQTLTARISQPLNSAERLFFTADGSNWQDISDHIDESYFSLALTLAEGQNTLQWRVVDGAGNIGATTSYQAELDTTAPTVTAGSFSLSADSGSSSSDDLTQTASQTLQAQLTAELEVGDRLELQRDSGEWVDITSAVSGQNIAHPLTLNNGDNHFALRVVDAAGNIGTTTNYQAELDTTAPTVTAGSFALSADSGSSSSDALTQTASQTLQAQLTAELKVGDRLELQRDSGEWVDITSAVRGQNIAHLVTLNNGDNIFALRVVDAAGNIGTTTSYQAELDTTAPTVTAGSFSLSADSGSSSSDDLTQTASQTLQAQLSAELQTGDRLELQRDSGEWVDITSAVSGQTVAHSLTLNEGDNHFALRAVDAAGNIGTTTNYQAELDATAPTVTAGSFALSADSGSSDSDALTQTANQTLQAQLTAELQEGDRLQLQRDSGEWVDITSAVSGQNIAHALTLNNGDNLFALRVVDAAGNIGEATSYQAELDTTAPTVTAGSFALSADSGSSSSDDLTQTASQTLQAQLTAELQAGDRLELQRDSGEWVDITSAVSGQTVAHALTLNDGDNHFSLRVVDAAGNIGEATSYQAELDTMPPAAGFLAFADIDTSVLVDSSGGETLVTSDNSFTLSSSGAEPGATVSYQHSLNGSDWVDTSASQITIADNSYWFRTVVTDTAGNVSYSASRQLIIDTQAPNNSLLDSSPSESLTTLSRTYDMELVALPDGGYLLGAAAKSSSTSNVHLQYFDGNGQPVGNVKQVVALLESNVVALTVSDNGQVAVAVVNDGGSSLSDELRLYRYDYQTETANLVWSQTSYYPQITDYSTLDMGSFGSQGELVLFAEGVRYTQNSTTRNAYDFAYGFDSELNPISTATGSGDSTEWAWLDDSGSRARVFTTVSGSFYYSFLQISPSSGRSSTIKLSDDLGYGQPTLTTYNNNTEIAVAWSGLDRIYLQRFDITGQSIDVALDINTASVDLQPILYGLDGGGFVLAWRADSILQLQFFDQNGAALGDAKTLENGRLSRDPFFLQVGENRDILIGWSNTSTVDRGFHIQRFSDQGELLGEPTSLAGIAVDLSAVELAGGEYAVALTQPNTGSYNQIKLFHFDHNDNLLVTPKLRFSVDTGRFNNDLITANSEQTITATLQNPVKSGEILLGSVDGGSNWQDLTTSVENKIFSWQTTLSGSGQLVLKLVDVAGNETLLASVRYLIDQSAPEAFITNIALSNDTGSSISDRITSVAAQTLSATLSRALDADEALYGSLDNGDSWQLITDSVSGTQISWGHNVQLAGDSAIKLKVVDLAGNQGAVLEADYTLDQTAPAPGTLQLNGFSDSGASDSPVPISNTNSFTLAVDGAEAGSQISYQIAATAAEPLWQSQTAEVTALSDGAYSLRAVVIDAAGNSAASAAVGIVIDTAAPEVSSVSVAARDGDALVKVGDFVDLTFTSSELLDGTTQALINGESLALELLASDGDQYHYRASYTVTSETSEGVVTLALQAEDFAGNRSALINATTDASSVRVDLTPPAAGELLFVDLVNSSGGDTLVTSHNSFALSSSGAEPGATVSYQRSLNGSDWVNTLASQSAIADNSYWFRAVVTDTAGNVSYSGARQLRVDTSAPSNRLQVAGGSDLGITALISDNTLLELTLTGDRYGGYIAAWSANNSSGTNRDIYLQRFDSSGESVVDARSVLGSTTSADYSDNSPQLMAFDDGTWTLFYRYNNGSGTSYLAAKQFDSSTLETLSQRNSLGEPAAYQIWQALDIISVDDAARYAISNYVPSASSPYQAIYVEAARDGQVLSQTVDFMAQTQLLELDDGTVVQSGLNGFDPSRGGGFPTLLLFSADGTAETPVYWSSTERIETPLTAAVISANAFVVAWQQQNNIAVRRFSNDGTELDSDTILLPIALGRGSQPQILSTGEDGSFAVLWLSDYSYVLQWFNNDGSARGEPLYSIRDTAIRDLQAIVLSDGSLVVAWHGHVGGPTPASAERYAFMQRYGSDGNALGELYVSPPSGGLDLLGNLVLQPLANDEFVLSWRRYGTNVSAAVLQLFDANGQPVVDSGAAFSADSGRFATDFVVNQTAQTLTATLAAAPTSDERLLASLDGGDSWLDISDQLTGSQLSWTLTLPASGQLQLKLTDTANNEMLLLDRAFRVDSQAPLQTISDIALGNDSGSSDSDRLTNQDEQTITATLSAPLGTDDTLWGSVDGGLNWRPINDMVDGTAISWTTGSRLAGSSEIHLQVVDLAGNEGAVAVADYILDQTAPAPGTLQLNGFSDSGASDSPVPISNTNSFTLAVDGAEAGSQISYQIAATAAEPLWQSQTAEVTALSDGAYSLRALVTDAAGNSAASAAVGIIIDTVAPAVSAVALAARDGEALAKLGDIIDLTFTSSELLGDTTQVLINDESLALELLASDGDQYHYRASYTVTSETSEGVVTLALQAEDFAGNRSALINATTDASEVTVDLTPPTAGELSFADLEITSSDGSNLTSDRDFSLTVTGGDTTALVSFERSTNGTLWSATETLQASLSDRLYYFRAVFTDSAGNISYSNVEQLTIDTRAPNNRLLDTSPSAVFGSLTYSFDMELVALPDGSYLLGAAAKKSPSTRYDLYLQRFDANGQPLDAMKHISSNESSSLIALAVTGDSQLAVASVDAGNYWAGDQVRLYQYDYQAQSVLNSWSRTNYSSILVDYYTLDAVAYGQEGEVLVLAGGRTYSQSSNATGDAMHSYGFDAELNSVTAPYGTGDPAEWTWLGATQGTARVFSNNHSSGYRNYLEIWPGSGGQSTTQFSTGSDPGQSTVTSYNSDGDLAVAWARYGVINLQRFNTAGQSLAAPVTLNAGYDTDPVLHSLDGGGFVLAWRGDNILQLRFYDANGAAVSDIYTFDNGHISRDPIFLQVGERRDLLVGWANTSAGDESAFYIQRFSRLGELRGDAISLLGNTSDFSMVELAGGEYAVALTKAGVALNNAIKVYQFSHDDTLLGAPQLRFSVDSGRFNNDLITATAEQTITATLINPLAADEWLLGSVDGGASWSDLRPFISGQQLSWAVTLPASGRLQLMVEDGAGNQTLLLDDPFTVDQVAPAVVIDGVAIASDQQTITATLSQPLAEYDLLYGSLDGGTSWRLINDAVTGTEVSWSRGVSLAESGEIAFKVVDLAGNQGTITRINYPIVDIDTSVVLFDLVNGASSSHSGRHFSSAVDYTIYLLVDSDTTQLTSTGSGWGSWSGGANLTASDKLVIVGDSGAIDIVGLYSAAGLADGDDLSAATDQLHLQVGSNSTAEQLIITAGGALTRRMAYSDLGIEAQLWSGTAQLASTLRSGQFLSSLPARLLTSQGLS</sequence>
<evidence type="ECO:0000259" key="2">
    <source>
        <dbReference type="Pfam" id="PF19078"/>
    </source>
</evidence>
<comment type="caution">
    <text evidence="3">The sequence shown here is derived from an EMBL/GenBank/DDBJ whole genome shotgun (WGS) entry which is preliminary data.</text>
</comment>
<dbReference type="SUPFAM" id="SSF50939">
    <property type="entry name" value="Sialidases"/>
    <property type="match status" value="1"/>
</dbReference>
<dbReference type="InterPro" id="IPR036278">
    <property type="entry name" value="Sialidase_sf"/>
</dbReference>
<name>A0A4Y8UPD3_9GAMM</name>
<organism evidence="3 4">
    <name type="scientific">Gammaproteobacteria bacterium LSUCC0057</name>
    <dbReference type="NCBI Taxonomy" id="2559237"/>
    <lineage>
        <taxon>Bacteria</taxon>
        <taxon>Pseudomonadati</taxon>
        <taxon>Pseudomonadota</taxon>
        <taxon>Gammaproteobacteria</taxon>
        <taxon>Cellvibrionales</taxon>
        <taxon>Porticoccaceae</taxon>
        <taxon>SAR92 clade</taxon>
    </lineage>
</organism>
<dbReference type="Gene3D" id="2.60.40.10">
    <property type="entry name" value="Immunoglobulins"/>
    <property type="match status" value="12"/>
</dbReference>
<feature type="domain" description="Bacterial Ig-like" evidence="1">
    <location>
        <begin position="1341"/>
        <end position="1440"/>
    </location>
</feature>
<evidence type="ECO:0000259" key="1">
    <source>
        <dbReference type="Pfam" id="PF19077"/>
    </source>
</evidence>
<dbReference type="Pfam" id="PF19077">
    <property type="entry name" value="Big_13"/>
    <property type="match status" value="5"/>
</dbReference>
<reference evidence="3 4" key="1">
    <citation type="submission" date="2019-03" db="EMBL/GenBank/DDBJ databases">
        <title>Draft genome of Gammaproteobacteria bacterium LSUCC0057, a member of the SAR92 clade.</title>
        <authorList>
            <person name="Lanclos V.C."/>
            <person name="Doiron C."/>
            <person name="Henson M.W."/>
            <person name="Thrash J.C."/>
        </authorList>
    </citation>
    <scope>NUCLEOTIDE SEQUENCE [LARGE SCALE GENOMIC DNA]</scope>
    <source>
        <strain evidence="3 4">LSUCC0057</strain>
    </source>
</reference>
<evidence type="ECO:0000313" key="4">
    <source>
        <dbReference type="Proteomes" id="UP000298133"/>
    </source>
</evidence>
<keyword evidence="4" id="KW-1185">Reference proteome</keyword>
<dbReference type="InterPro" id="IPR044016">
    <property type="entry name" value="Big_13"/>
</dbReference>
<dbReference type="SUPFAM" id="SSF82171">
    <property type="entry name" value="DPP6 N-terminal domain-like"/>
    <property type="match status" value="1"/>
</dbReference>
<protein>
    <submittedName>
        <fullName evidence="3">Uncharacterized protein</fullName>
    </submittedName>
</protein>
<feature type="domain" description="Bacterial Ig-like" evidence="2">
    <location>
        <begin position="415"/>
        <end position="506"/>
    </location>
</feature>
<dbReference type="Proteomes" id="UP000298133">
    <property type="component" value="Unassembled WGS sequence"/>
</dbReference>
<dbReference type="SUPFAM" id="SSF110296">
    <property type="entry name" value="Oligoxyloglucan reducing end-specific cellobiohydrolase"/>
    <property type="match status" value="1"/>
</dbReference>
<feature type="domain" description="Bacterial Ig-like" evidence="1">
    <location>
        <begin position="930"/>
        <end position="1028"/>
    </location>
</feature>
<dbReference type="Pfam" id="PF19078">
    <property type="entry name" value="Big_12"/>
    <property type="match status" value="1"/>
</dbReference>
<feature type="domain" description="Bacterial Ig-like" evidence="1">
    <location>
        <begin position="1238"/>
        <end position="1337"/>
    </location>
</feature>
<feature type="domain" description="Bacterial Ig-like" evidence="1">
    <location>
        <begin position="831"/>
        <end position="925"/>
    </location>
</feature>